<proteinExistence type="predicted"/>
<evidence type="ECO:0000313" key="2">
    <source>
        <dbReference type="EMBL" id="VEL38560.1"/>
    </source>
</evidence>
<keyword evidence="3" id="KW-1185">Reference proteome</keyword>
<name>A0A448XK56_9PLAT</name>
<dbReference type="Proteomes" id="UP000784294">
    <property type="component" value="Unassembled WGS sequence"/>
</dbReference>
<organism evidence="2 3">
    <name type="scientific">Protopolystoma xenopodis</name>
    <dbReference type="NCBI Taxonomy" id="117903"/>
    <lineage>
        <taxon>Eukaryota</taxon>
        <taxon>Metazoa</taxon>
        <taxon>Spiralia</taxon>
        <taxon>Lophotrochozoa</taxon>
        <taxon>Platyhelminthes</taxon>
        <taxon>Monogenea</taxon>
        <taxon>Polyopisthocotylea</taxon>
        <taxon>Polystomatidea</taxon>
        <taxon>Polystomatidae</taxon>
        <taxon>Protopolystoma</taxon>
    </lineage>
</organism>
<dbReference type="EMBL" id="CAAALY010258266">
    <property type="protein sequence ID" value="VEL38560.1"/>
    <property type="molecule type" value="Genomic_DNA"/>
</dbReference>
<sequence>MHERPTVCRHHPRAPTSKDSFPPTKGSDNGFFENKLSFIFCKRKPFGRQGQVMSAGHSVTHSCRSRRTTPTLLASSQAAEADCIRCWCIASVKASKRRSCRQLRPRAPVPPRC</sequence>
<evidence type="ECO:0000313" key="3">
    <source>
        <dbReference type="Proteomes" id="UP000784294"/>
    </source>
</evidence>
<gene>
    <name evidence="2" type="ORF">PXEA_LOCUS32000</name>
</gene>
<reference evidence="2" key="1">
    <citation type="submission" date="2018-11" db="EMBL/GenBank/DDBJ databases">
        <authorList>
            <consortium name="Pathogen Informatics"/>
        </authorList>
    </citation>
    <scope>NUCLEOTIDE SEQUENCE</scope>
</reference>
<evidence type="ECO:0000256" key="1">
    <source>
        <dbReference type="SAM" id="MobiDB-lite"/>
    </source>
</evidence>
<protein>
    <submittedName>
        <fullName evidence="2">Uncharacterized protein</fullName>
    </submittedName>
</protein>
<accession>A0A448XK56</accession>
<feature type="region of interest" description="Disordered" evidence="1">
    <location>
        <begin position="1"/>
        <end position="28"/>
    </location>
</feature>
<comment type="caution">
    <text evidence="2">The sequence shown here is derived from an EMBL/GenBank/DDBJ whole genome shotgun (WGS) entry which is preliminary data.</text>
</comment>
<dbReference type="AlphaFoldDB" id="A0A448XK56"/>